<keyword evidence="2" id="KW-1185">Reference proteome</keyword>
<dbReference type="AlphaFoldDB" id="A0A840V5G0"/>
<name>A0A840V5G0_9BACT</name>
<accession>A0A840V5G0</accession>
<dbReference type="EMBL" id="JACHEO010000020">
    <property type="protein sequence ID" value="MBB5349150.1"/>
    <property type="molecule type" value="Genomic_DNA"/>
</dbReference>
<proteinExistence type="predicted"/>
<gene>
    <name evidence="1" type="ORF">HNQ81_002901</name>
</gene>
<organism evidence="1 2">
    <name type="scientific">Desulfoprunum benzoelyticum</name>
    <dbReference type="NCBI Taxonomy" id="1506996"/>
    <lineage>
        <taxon>Bacteria</taxon>
        <taxon>Pseudomonadati</taxon>
        <taxon>Thermodesulfobacteriota</taxon>
        <taxon>Desulfobulbia</taxon>
        <taxon>Desulfobulbales</taxon>
        <taxon>Desulfobulbaceae</taxon>
        <taxon>Desulfoprunum</taxon>
    </lineage>
</organism>
<evidence type="ECO:0000313" key="1">
    <source>
        <dbReference type="EMBL" id="MBB5349150.1"/>
    </source>
</evidence>
<comment type="caution">
    <text evidence="1">The sequence shown here is derived from an EMBL/GenBank/DDBJ whole genome shotgun (WGS) entry which is preliminary data.</text>
</comment>
<dbReference type="Proteomes" id="UP000539642">
    <property type="component" value="Unassembled WGS sequence"/>
</dbReference>
<reference evidence="1 2" key="1">
    <citation type="submission" date="2020-08" db="EMBL/GenBank/DDBJ databases">
        <title>Genomic Encyclopedia of Type Strains, Phase IV (KMG-IV): sequencing the most valuable type-strain genomes for metagenomic binning, comparative biology and taxonomic classification.</title>
        <authorList>
            <person name="Goeker M."/>
        </authorList>
    </citation>
    <scope>NUCLEOTIDE SEQUENCE [LARGE SCALE GENOMIC DNA]</scope>
    <source>
        <strain evidence="1 2">DSM 28570</strain>
    </source>
</reference>
<protein>
    <submittedName>
        <fullName evidence="1">Uncharacterized protein</fullName>
    </submittedName>
</protein>
<sequence length="35" mass="4271">MQFYIKPCKIVSFEMIEVQPVVMNWRNFTHWPLSA</sequence>
<evidence type="ECO:0000313" key="2">
    <source>
        <dbReference type="Proteomes" id="UP000539642"/>
    </source>
</evidence>